<dbReference type="Pfam" id="PF13306">
    <property type="entry name" value="LRR_5"/>
    <property type="match status" value="1"/>
</dbReference>
<comment type="caution">
    <text evidence="2">The sequence shown here is derived from an EMBL/GenBank/DDBJ whole genome shotgun (WGS) entry which is preliminary data.</text>
</comment>
<evidence type="ECO:0008006" key="4">
    <source>
        <dbReference type="Google" id="ProtNLM"/>
    </source>
</evidence>
<protein>
    <recommendedName>
        <fullName evidence="4">Leucine-rich repeat protein</fullName>
    </recommendedName>
</protein>
<dbReference type="Proteomes" id="UP001515480">
    <property type="component" value="Unassembled WGS sequence"/>
</dbReference>
<dbReference type="AlphaFoldDB" id="A0AB34IFK2"/>
<name>A0AB34IFK2_PRYPA</name>
<evidence type="ECO:0000256" key="1">
    <source>
        <dbReference type="SAM" id="MobiDB-lite"/>
    </source>
</evidence>
<evidence type="ECO:0000313" key="2">
    <source>
        <dbReference type="EMBL" id="KAL1496634.1"/>
    </source>
</evidence>
<feature type="region of interest" description="Disordered" evidence="1">
    <location>
        <begin position="244"/>
        <end position="269"/>
    </location>
</feature>
<sequence length="269" mass="29418">MFPPVSKAAFLRELQATLKGHVAPPDDHDHAVQNRIDQTEAMLVAIQKRQEHTELLARQEHAEEMARQEAHWRSSTPSCSGSRSGRRRTAMSDERAVQLAAVRLQTGVLHGMLHGDWECPRRGKEVGRGVAGGGGESLNHCCGRAGVAVSSGGVSFTPRGELTLPEGLVEIGKATFAYCDELTSVALPAGLVEIGEGAFEYCDELTSGRRRCRYIKMVQDGYAAVTEFLDRMTKGVSWEEQIKDPQQSVHRKSLPPTCATPQQITTTLL</sequence>
<gene>
    <name evidence="2" type="ORF">AB1Y20_014238</name>
</gene>
<feature type="compositionally biased region" description="Polar residues" evidence="1">
    <location>
        <begin position="259"/>
        <end position="269"/>
    </location>
</feature>
<dbReference type="InterPro" id="IPR032675">
    <property type="entry name" value="LRR_dom_sf"/>
</dbReference>
<organism evidence="2 3">
    <name type="scientific">Prymnesium parvum</name>
    <name type="common">Toxic golden alga</name>
    <dbReference type="NCBI Taxonomy" id="97485"/>
    <lineage>
        <taxon>Eukaryota</taxon>
        <taxon>Haptista</taxon>
        <taxon>Haptophyta</taxon>
        <taxon>Prymnesiophyceae</taxon>
        <taxon>Prymnesiales</taxon>
        <taxon>Prymnesiaceae</taxon>
        <taxon>Prymnesium</taxon>
    </lineage>
</organism>
<keyword evidence="3" id="KW-1185">Reference proteome</keyword>
<dbReference type="EMBL" id="JBGBPQ010000028">
    <property type="protein sequence ID" value="KAL1496634.1"/>
    <property type="molecule type" value="Genomic_DNA"/>
</dbReference>
<evidence type="ECO:0000313" key="3">
    <source>
        <dbReference type="Proteomes" id="UP001515480"/>
    </source>
</evidence>
<dbReference type="InterPro" id="IPR026906">
    <property type="entry name" value="LRR_5"/>
</dbReference>
<dbReference type="Gene3D" id="3.80.10.10">
    <property type="entry name" value="Ribonuclease Inhibitor"/>
    <property type="match status" value="1"/>
</dbReference>
<proteinExistence type="predicted"/>
<feature type="region of interest" description="Disordered" evidence="1">
    <location>
        <begin position="67"/>
        <end position="90"/>
    </location>
</feature>
<feature type="compositionally biased region" description="Low complexity" evidence="1">
    <location>
        <begin position="73"/>
        <end position="83"/>
    </location>
</feature>
<reference evidence="2 3" key="1">
    <citation type="journal article" date="2024" name="Science">
        <title>Giant polyketide synthase enzymes in the biosynthesis of giant marine polyether toxins.</title>
        <authorList>
            <person name="Fallon T.R."/>
            <person name="Shende V.V."/>
            <person name="Wierzbicki I.H."/>
            <person name="Pendleton A.L."/>
            <person name="Watervoot N.F."/>
            <person name="Auber R.P."/>
            <person name="Gonzalez D.J."/>
            <person name="Wisecaver J.H."/>
            <person name="Moore B.S."/>
        </authorList>
    </citation>
    <scope>NUCLEOTIDE SEQUENCE [LARGE SCALE GENOMIC DNA]</scope>
    <source>
        <strain evidence="2 3">12B1</strain>
    </source>
</reference>
<accession>A0AB34IFK2</accession>